<name>D6TBF2_KTERA</name>
<feature type="transmembrane region" description="Helical" evidence="7">
    <location>
        <begin position="137"/>
        <end position="158"/>
    </location>
</feature>
<keyword evidence="6" id="KW-0175">Coiled coil</keyword>
<proteinExistence type="predicted"/>
<dbReference type="GO" id="GO:0005436">
    <property type="term" value="F:sodium:phosphate symporter activity"/>
    <property type="evidence" value="ECO:0007669"/>
    <property type="project" value="InterPro"/>
</dbReference>
<feature type="domain" description="PhoU" evidence="8">
    <location>
        <begin position="348"/>
        <end position="428"/>
    </location>
</feature>
<dbReference type="SUPFAM" id="SSF109755">
    <property type="entry name" value="PhoU-like"/>
    <property type="match status" value="1"/>
</dbReference>
<dbReference type="InterPro" id="IPR038078">
    <property type="entry name" value="PhoU-like_sf"/>
</dbReference>
<dbReference type="InParanoid" id="D6TBF2"/>
<keyword evidence="5 7" id="KW-0472">Membrane</keyword>
<dbReference type="InterPro" id="IPR003841">
    <property type="entry name" value="Na/Pi_transpt"/>
</dbReference>
<feature type="transmembrane region" description="Helical" evidence="7">
    <location>
        <begin position="6"/>
        <end position="25"/>
    </location>
</feature>
<dbReference type="EMBL" id="ADVG01000001">
    <property type="protein sequence ID" value="EFH87936.1"/>
    <property type="molecule type" value="Genomic_DNA"/>
</dbReference>
<evidence type="ECO:0000259" key="8">
    <source>
        <dbReference type="Pfam" id="PF01895"/>
    </source>
</evidence>
<dbReference type="AlphaFoldDB" id="D6TBF2"/>
<dbReference type="InterPro" id="IPR026022">
    <property type="entry name" value="PhoU_dom"/>
</dbReference>
<feature type="transmembrane region" description="Helical" evidence="7">
    <location>
        <begin position="71"/>
        <end position="94"/>
    </location>
</feature>
<evidence type="ECO:0000256" key="4">
    <source>
        <dbReference type="ARBA" id="ARBA00022989"/>
    </source>
</evidence>
<feature type="transmembrane region" description="Helical" evidence="7">
    <location>
        <begin position="179"/>
        <end position="207"/>
    </location>
</feature>
<comment type="subcellular location">
    <subcellularLocation>
        <location evidence="1">Cell membrane</location>
        <topology evidence="1">Multi-pass membrane protein</topology>
    </subcellularLocation>
</comment>
<reference evidence="9 10" key="1">
    <citation type="journal article" date="2011" name="Stand. Genomic Sci.">
        <title>Non-contiguous finished genome sequence and contextual data of the filamentous soil bacterium Ktedonobacter racemifer type strain (SOSP1-21).</title>
        <authorList>
            <person name="Chang Y.J."/>
            <person name="Land M."/>
            <person name="Hauser L."/>
            <person name="Chertkov O."/>
            <person name="Del Rio T.G."/>
            <person name="Nolan M."/>
            <person name="Copeland A."/>
            <person name="Tice H."/>
            <person name="Cheng J.F."/>
            <person name="Lucas S."/>
            <person name="Han C."/>
            <person name="Goodwin L."/>
            <person name="Pitluck S."/>
            <person name="Ivanova N."/>
            <person name="Ovchinikova G."/>
            <person name="Pati A."/>
            <person name="Chen A."/>
            <person name="Palaniappan K."/>
            <person name="Mavromatis K."/>
            <person name="Liolios K."/>
            <person name="Brettin T."/>
            <person name="Fiebig A."/>
            <person name="Rohde M."/>
            <person name="Abt B."/>
            <person name="Goker M."/>
            <person name="Detter J.C."/>
            <person name="Woyke T."/>
            <person name="Bristow J."/>
            <person name="Eisen J.A."/>
            <person name="Markowitz V."/>
            <person name="Hugenholtz P."/>
            <person name="Kyrpides N.C."/>
            <person name="Klenk H.P."/>
            <person name="Lapidus A."/>
        </authorList>
    </citation>
    <scope>NUCLEOTIDE SEQUENCE [LARGE SCALE GENOMIC DNA]</scope>
    <source>
        <strain evidence="10">DSM 44963</strain>
    </source>
</reference>
<evidence type="ECO:0000256" key="3">
    <source>
        <dbReference type="ARBA" id="ARBA00022692"/>
    </source>
</evidence>
<accession>D6TBF2</accession>
<evidence type="ECO:0000256" key="2">
    <source>
        <dbReference type="ARBA" id="ARBA00022475"/>
    </source>
</evidence>
<comment type="caution">
    <text evidence="9">The sequence shown here is derived from an EMBL/GenBank/DDBJ whole genome shotgun (WGS) entry which is preliminary data.</text>
</comment>
<dbReference type="NCBIfam" id="NF037997">
    <property type="entry name" value="Na_Pi_symport"/>
    <property type="match status" value="1"/>
</dbReference>
<gene>
    <name evidence="9" type="ORF">Krac_9296</name>
</gene>
<feature type="transmembrane region" description="Helical" evidence="7">
    <location>
        <begin position="106"/>
        <end position="125"/>
    </location>
</feature>
<dbReference type="RefSeq" id="WP_007903560.1">
    <property type="nucleotide sequence ID" value="NZ_ADVG01000001.1"/>
</dbReference>
<dbReference type="Pfam" id="PF02690">
    <property type="entry name" value="Na_Pi_cotrans"/>
    <property type="match status" value="2"/>
</dbReference>
<dbReference type="Gene3D" id="1.20.58.220">
    <property type="entry name" value="Phosphate transport system protein phou homolog 2, domain 2"/>
    <property type="match status" value="1"/>
</dbReference>
<keyword evidence="10" id="KW-1185">Reference proteome</keyword>
<dbReference type="FunCoup" id="D6TBF2">
    <property type="interactions" value="20"/>
</dbReference>
<feature type="coiled-coil region" evidence="6">
    <location>
        <begin position="370"/>
        <end position="397"/>
    </location>
</feature>
<keyword evidence="2" id="KW-1003">Cell membrane</keyword>
<evidence type="ECO:0000256" key="6">
    <source>
        <dbReference type="SAM" id="Coils"/>
    </source>
</evidence>
<evidence type="ECO:0000313" key="10">
    <source>
        <dbReference type="Proteomes" id="UP000004508"/>
    </source>
</evidence>
<dbReference type="Pfam" id="PF01895">
    <property type="entry name" value="PhoU"/>
    <property type="match status" value="1"/>
</dbReference>
<evidence type="ECO:0000256" key="7">
    <source>
        <dbReference type="SAM" id="Phobius"/>
    </source>
</evidence>
<organism evidence="9 10">
    <name type="scientific">Ktedonobacter racemifer DSM 44963</name>
    <dbReference type="NCBI Taxonomy" id="485913"/>
    <lineage>
        <taxon>Bacteria</taxon>
        <taxon>Bacillati</taxon>
        <taxon>Chloroflexota</taxon>
        <taxon>Ktedonobacteria</taxon>
        <taxon>Ktedonobacterales</taxon>
        <taxon>Ktedonobacteraceae</taxon>
        <taxon>Ktedonobacter</taxon>
    </lineage>
</organism>
<feature type="transmembrane region" description="Helical" evidence="7">
    <location>
        <begin position="288"/>
        <end position="306"/>
    </location>
</feature>
<dbReference type="eggNOG" id="COG1283">
    <property type="taxonomic scope" value="Bacteria"/>
</dbReference>
<keyword evidence="4 7" id="KW-1133">Transmembrane helix</keyword>
<dbReference type="Proteomes" id="UP000004508">
    <property type="component" value="Unassembled WGS sequence"/>
</dbReference>
<dbReference type="PANTHER" id="PTHR10010">
    <property type="entry name" value="SOLUTE CARRIER FAMILY 34 SODIUM PHOSPHATE , MEMBER 2-RELATED"/>
    <property type="match status" value="1"/>
</dbReference>
<sequence length="572" mass="60643">MTQITSPTLILGLLMTGVVLLLYGVRLVTDAIQRATDARVQRALMRLARSPLAAFGLGTLATALMQSSSAMSSLLVGLVSANLLPLTAAIIMLLGANVGSTLVVQLLALHITDYAFEIIGLGAFVALLTRETAFRRLGQACFAFGLIVLGLAALSLGSQPIAANPLTATILRTLVNAPIVLLLIGAVLVVTLSSSAASIGLILSLAATGALPTLAALALMLGANVGTTLTALLSSLHEGALAGRRLALVHTGTKLLAALVLLAFLGPLAHLLAVVWSNAGTQVAMVHLGFNLGLALIFAPLAPLLARWVETLLPERGNDQGKHAGPRYLDSRLLSQPAVALGLAAREVLRMAEVVTEMLERSMDAFEDGAGDLRANMETLDNQLDELNAAITGYLTQLDEDQLTEAQARQELSLLYIIADLQAIGSAIARRVMTLARRKQINNLLFSEEGHEDLLLFHQVLLDAFQEVLAALATHDPELANTFLQGKHARSAMKRDLHLRHIRRLRAGNSLSLASSPIHLDLLDAMSEVLSHITSIAHALREGVGSHERWSAPEVLSPTALVSSAPAVRRME</sequence>
<dbReference type="PANTHER" id="PTHR10010:SF46">
    <property type="entry name" value="SODIUM-DEPENDENT PHOSPHATE TRANSPORT PROTEIN 2B"/>
    <property type="match status" value="1"/>
</dbReference>
<evidence type="ECO:0000256" key="1">
    <source>
        <dbReference type="ARBA" id="ARBA00004651"/>
    </source>
</evidence>
<evidence type="ECO:0000313" key="9">
    <source>
        <dbReference type="EMBL" id="EFH87936.1"/>
    </source>
</evidence>
<protein>
    <submittedName>
        <fullName evidence="9">Na+/Picotransporter</fullName>
    </submittedName>
</protein>
<feature type="transmembrane region" description="Helical" evidence="7">
    <location>
        <begin position="255"/>
        <end position="276"/>
    </location>
</feature>
<dbReference type="GO" id="GO:0005886">
    <property type="term" value="C:plasma membrane"/>
    <property type="evidence" value="ECO:0007669"/>
    <property type="project" value="UniProtKB-SubCell"/>
</dbReference>
<keyword evidence="3 7" id="KW-0812">Transmembrane</keyword>
<dbReference type="GO" id="GO:0044341">
    <property type="term" value="P:sodium-dependent phosphate transport"/>
    <property type="evidence" value="ECO:0007669"/>
    <property type="project" value="InterPro"/>
</dbReference>
<dbReference type="OrthoDB" id="9763003at2"/>
<evidence type="ECO:0000256" key="5">
    <source>
        <dbReference type="ARBA" id="ARBA00023136"/>
    </source>
</evidence>